<accession>A0A0A8YQP9</accession>
<proteinExistence type="predicted"/>
<dbReference type="EMBL" id="GBRH01273193">
    <property type="protein sequence ID" value="JAD24702.1"/>
    <property type="molecule type" value="Transcribed_RNA"/>
</dbReference>
<name>A0A0A8YQP9_ARUDO</name>
<reference evidence="1" key="2">
    <citation type="journal article" date="2015" name="Data Brief">
        <title>Shoot transcriptome of the giant reed, Arundo donax.</title>
        <authorList>
            <person name="Barrero R.A."/>
            <person name="Guerrero F.D."/>
            <person name="Moolhuijzen P."/>
            <person name="Goolsby J.A."/>
            <person name="Tidwell J."/>
            <person name="Bellgard S.E."/>
            <person name="Bellgard M.I."/>
        </authorList>
    </citation>
    <scope>NUCLEOTIDE SEQUENCE</scope>
    <source>
        <tissue evidence="1">Shoot tissue taken approximately 20 cm above the soil surface</tissue>
    </source>
</reference>
<organism evidence="1">
    <name type="scientific">Arundo donax</name>
    <name type="common">Giant reed</name>
    <name type="synonym">Donax arundinaceus</name>
    <dbReference type="NCBI Taxonomy" id="35708"/>
    <lineage>
        <taxon>Eukaryota</taxon>
        <taxon>Viridiplantae</taxon>
        <taxon>Streptophyta</taxon>
        <taxon>Embryophyta</taxon>
        <taxon>Tracheophyta</taxon>
        <taxon>Spermatophyta</taxon>
        <taxon>Magnoliopsida</taxon>
        <taxon>Liliopsida</taxon>
        <taxon>Poales</taxon>
        <taxon>Poaceae</taxon>
        <taxon>PACMAD clade</taxon>
        <taxon>Arundinoideae</taxon>
        <taxon>Arundineae</taxon>
        <taxon>Arundo</taxon>
    </lineage>
</organism>
<reference evidence="1" key="1">
    <citation type="submission" date="2014-09" db="EMBL/GenBank/DDBJ databases">
        <authorList>
            <person name="Magalhaes I.L.F."/>
            <person name="Oliveira U."/>
            <person name="Santos F.R."/>
            <person name="Vidigal T.H.D.A."/>
            <person name="Brescovit A.D."/>
            <person name="Santos A.J."/>
        </authorList>
    </citation>
    <scope>NUCLEOTIDE SEQUENCE</scope>
    <source>
        <tissue evidence="1">Shoot tissue taken approximately 20 cm above the soil surface</tissue>
    </source>
</reference>
<sequence>MNNKFKVTLL</sequence>
<evidence type="ECO:0000313" key="1">
    <source>
        <dbReference type="EMBL" id="JAD24702.1"/>
    </source>
</evidence>
<protein>
    <submittedName>
        <fullName evidence="1">Uncharacterized protein</fullName>
    </submittedName>
</protein>